<protein>
    <recommendedName>
        <fullName evidence="6">SURF1-like protein</fullName>
    </recommendedName>
</protein>
<dbReference type="PANTHER" id="PTHR23427">
    <property type="entry name" value="SURFEIT LOCUS PROTEIN"/>
    <property type="match status" value="1"/>
</dbReference>
<reference evidence="7 8" key="1">
    <citation type="submission" date="2016-10" db="EMBL/GenBank/DDBJ databases">
        <title>Complete genome sequences of three Cupriavidus strains isolated from various Malaysian environments.</title>
        <authorList>
            <person name="Abdullah A.A.-A."/>
            <person name="Shafie N.A.H."/>
            <person name="Lau N.S."/>
        </authorList>
    </citation>
    <scope>NUCLEOTIDE SEQUENCE [LARGE SCALE GENOMIC DNA]</scope>
    <source>
        <strain evidence="7 8">USMAA1020</strain>
    </source>
</reference>
<evidence type="ECO:0000256" key="5">
    <source>
        <dbReference type="ARBA" id="ARBA00023136"/>
    </source>
</evidence>
<sequence length="278" mass="29916">MTSNSRDTDGRLDRPAQPRRPATLVLLALIGLLAFSTLCALGTWQVHRRAWKLDLIAHVDQRVHAPPVDAPAPAQWPAVSAASDEYRHVRVSGTFLNDRETLVQASTDLGTGFWVITPLRQADGSIVLVNRGFVPPEQREPASRNTPAPSTAVTVTGLLRISEPGSRFLRTNDPARGIWYARDVAEIAAARGLDASRVAPYFIDAEAAPAAPGAAPAYPAGGLTVIAFPNNHLVYALTWYGLALMLAGGAWLVVREERRLRRGSRDGGASGKGHPTRT</sequence>
<keyword evidence="4 6" id="KW-1133">Transmembrane helix</keyword>
<dbReference type="Proteomes" id="UP000177515">
    <property type="component" value="Chromosome 1"/>
</dbReference>
<dbReference type="RefSeq" id="WP_071014849.1">
    <property type="nucleotide sequence ID" value="NZ_CP017754.1"/>
</dbReference>
<dbReference type="PANTHER" id="PTHR23427:SF2">
    <property type="entry name" value="SURFEIT LOCUS PROTEIN 1"/>
    <property type="match status" value="1"/>
</dbReference>
<evidence type="ECO:0000256" key="4">
    <source>
        <dbReference type="ARBA" id="ARBA00022989"/>
    </source>
</evidence>
<keyword evidence="3 6" id="KW-0812">Transmembrane</keyword>
<dbReference type="PROSITE" id="PS50895">
    <property type="entry name" value="SURF1"/>
    <property type="match status" value="1"/>
</dbReference>
<evidence type="ECO:0000313" key="8">
    <source>
        <dbReference type="Proteomes" id="UP000177515"/>
    </source>
</evidence>
<organism evidence="7 8">
    <name type="scientific">Cupriavidus malaysiensis</name>
    <dbReference type="NCBI Taxonomy" id="367825"/>
    <lineage>
        <taxon>Bacteria</taxon>
        <taxon>Pseudomonadati</taxon>
        <taxon>Pseudomonadota</taxon>
        <taxon>Betaproteobacteria</taxon>
        <taxon>Burkholderiales</taxon>
        <taxon>Burkholderiaceae</taxon>
        <taxon>Cupriavidus</taxon>
    </lineage>
</organism>
<evidence type="ECO:0000256" key="2">
    <source>
        <dbReference type="ARBA" id="ARBA00007165"/>
    </source>
</evidence>
<proteinExistence type="inferred from homology"/>
<evidence type="ECO:0000256" key="3">
    <source>
        <dbReference type="ARBA" id="ARBA00022692"/>
    </source>
</evidence>
<keyword evidence="8" id="KW-1185">Reference proteome</keyword>
<keyword evidence="5 6" id="KW-0472">Membrane</keyword>
<comment type="similarity">
    <text evidence="2 6">Belongs to the SURF1 family.</text>
</comment>
<evidence type="ECO:0000256" key="6">
    <source>
        <dbReference type="RuleBase" id="RU363076"/>
    </source>
</evidence>
<evidence type="ECO:0000313" key="7">
    <source>
        <dbReference type="EMBL" id="AOZ07305.1"/>
    </source>
</evidence>
<dbReference type="Pfam" id="PF02104">
    <property type="entry name" value="SURF1"/>
    <property type="match status" value="1"/>
</dbReference>
<name>A0ABN4TPT7_9BURK</name>
<feature type="transmembrane region" description="Helical" evidence="6">
    <location>
        <begin position="21"/>
        <end position="44"/>
    </location>
</feature>
<keyword evidence="6" id="KW-1003">Cell membrane</keyword>
<evidence type="ECO:0000256" key="1">
    <source>
        <dbReference type="ARBA" id="ARBA00004370"/>
    </source>
</evidence>
<comment type="subcellular location">
    <subcellularLocation>
        <location evidence="6">Cell membrane</location>
        <topology evidence="6">Multi-pass membrane protein</topology>
    </subcellularLocation>
    <subcellularLocation>
        <location evidence="1">Membrane</location>
    </subcellularLocation>
</comment>
<dbReference type="EMBL" id="CP017754">
    <property type="protein sequence ID" value="AOZ07305.1"/>
    <property type="molecule type" value="Genomic_DNA"/>
</dbReference>
<feature type="transmembrane region" description="Helical" evidence="6">
    <location>
        <begin position="233"/>
        <end position="254"/>
    </location>
</feature>
<dbReference type="CDD" id="cd06662">
    <property type="entry name" value="SURF1"/>
    <property type="match status" value="1"/>
</dbReference>
<gene>
    <name evidence="7" type="ORF">BKK80_16850</name>
</gene>
<accession>A0ABN4TPT7</accession>
<dbReference type="InterPro" id="IPR002994">
    <property type="entry name" value="Surf1/Shy1"/>
</dbReference>
<dbReference type="InterPro" id="IPR045214">
    <property type="entry name" value="Surf1/Surf4"/>
</dbReference>